<feature type="compositionally biased region" description="Polar residues" evidence="1">
    <location>
        <begin position="1"/>
        <end position="15"/>
    </location>
</feature>
<keyword evidence="4" id="KW-1185">Reference proteome</keyword>
<proteinExistence type="predicted"/>
<reference evidence="3" key="4">
    <citation type="submission" date="2024-02" db="EMBL/GenBank/DDBJ databases">
        <title>Comparative genomics of Cryptococcus and Kwoniella reveals pathogenesis evolution and contrasting modes of karyotype evolution via chromosome fusion or intercentromeric recombination.</title>
        <authorList>
            <person name="Coelho M.A."/>
            <person name="David-Palma M."/>
            <person name="Shea T."/>
            <person name="Bowers K."/>
            <person name="McGinley-Smith S."/>
            <person name="Mohammad A.W."/>
            <person name="Gnirke A."/>
            <person name="Yurkov A.M."/>
            <person name="Nowrousian M."/>
            <person name="Sun S."/>
            <person name="Cuomo C.A."/>
            <person name="Heitman J."/>
        </authorList>
    </citation>
    <scope>NUCLEOTIDE SEQUENCE</scope>
    <source>
        <strain evidence="3">CBS 10737</strain>
    </source>
</reference>
<sequence length="124" mass="13933">MSSNNTQSSIDGKTLSTKDTESIEDSNSDKETIIQLSENHNENWLSKWEVTFNNKTLTLGGNSKEGIHSTKFDLFINESGLIAYYNDRKNATKLDHFGLTPMPIKEDGFYTIIGVQVSVKKLEV</sequence>
<evidence type="ECO:0000313" key="3">
    <source>
        <dbReference type="EMBL" id="WWC68994.1"/>
    </source>
</evidence>
<feature type="region of interest" description="Disordered" evidence="1">
    <location>
        <begin position="1"/>
        <end position="34"/>
    </location>
</feature>
<dbReference type="GeneID" id="30171650"/>
<name>A0A1B9I6Q5_9TREE</name>
<feature type="compositionally biased region" description="Basic and acidic residues" evidence="1">
    <location>
        <begin position="16"/>
        <end position="32"/>
    </location>
</feature>
<evidence type="ECO:0000313" key="2">
    <source>
        <dbReference type="EMBL" id="OCF51215.1"/>
    </source>
</evidence>
<gene>
    <name evidence="2" type="ORF">I206_03281</name>
    <name evidence="3" type="ORF">I206_102930</name>
</gene>
<dbReference type="Proteomes" id="UP000094020">
    <property type="component" value="Chromosome 3"/>
</dbReference>
<dbReference type="AlphaFoldDB" id="A0A1B9I6Q5"/>
<dbReference type="RefSeq" id="XP_019012434.1">
    <property type="nucleotide sequence ID" value="XM_019155031.1"/>
</dbReference>
<dbReference type="KEGG" id="kpin:30171650"/>
<evidence type="ECO:0000313" key="4">
    <source>
        <dbReference type="Proteomes" id="UP000094020"/>
    </source>
</evidence>
<reference evidence="2" key="3">
    <citation type="submission" date="2016-07" db="EMBL/GenBank/DDBJ databases">
        <title>Evolution of pathogenesis and genome organization in the Tremellales.</title>
        <authorList>
            <person name="Cuomo C."/>
            <person name="Litvintseva A."/>
            <person name="Heitman J."/>
            <person name="Chen Y."/>
            <person name="Sun S."/>
            <person name="Springer D."/>
            <person name="Dromer F."/>
            <person name="Young S."/>
            <person name="Zeng Q."/>
            <person name="Chapman S."/>
            <person name="Gujja S."/>
            <person name="Saif S."/>
            <person name="Birren B."/>
        </authorList>
    </citation>
    <scope>NUCLEOTIDE SEQUENCE</scope>
    <source>
        <strain evidence="2">CBS 10737</strain>
    </source>
</reference>
<dbReference type="EMBL" id="CP144521">
    <property type="protein sequence ID" value="WWC68994.1"/>
    <property type="molecule type" value="Genomic_DNA"/>
</dbReference>
<evidence type="ECO:0000256" key="1">
    <source>
        <dbReference type="SAM" id="MobiDB-lite"/>
    </source>
</evidence>
<reference evidence="2" key="1">
    <citation type="submission" date="2013-07" db="EMBL/GenBank/DDBJ databases">
        <title>The Genome Sequence of Cryptococcus pinus CBS10737.</title>
        <authorList>
            <consortium name="The Broad Institute Genome Sequencing Platform"/>
            <person name="Cuomo C."/>
            <person name="Litvintseva A."/>
            <person name="Chen Y."/>
            <person name="Heitman J."/>
            <person name="Sun S."/>
            <person name="Springer D."/>
            <person name="Dromer F."/>
            <person name="Young S.K."/>
            <person name="Zeng Q."/>
            <person name="Gargeya S."/>
            <person name="Fitzgerald M."/>
            <person name="Abouelleil A."/>
            <person name="Alvarado L."/>
            <person name="Berlin A.M."/>
            <person name="Chapman S.B."/>
            <person name="Dewar J."/>
            <person name="Goldberg J."/>
            <person name="Griggs A."/>
            <person name="Gujja S."/>
            <person name="Hansen M."/>
            <person name="Howarth C."/>
            <person name="Imamovic A."/>
            <person name="Larimer J."/>
            <person name="McCowan C."/>
            <person name="Murphy C."/>
            <person name="Pearson M."/>
            <person name="Priest M."/>
            <person name="Roberts A."/>
            <person name="Saif S."/>
            <person name="Shea T."/>
            <person name="Sykes S."/>
            <person name="Wortman J."/>
            <person name="Nusbaum C."/>
            <person name="Birren B."/>
        </authorList>
    </citation>
    <scope>NUCLEOTIDE SEQUENCE [LARGE SCALE GENOMIC DNA]</scope>
    <source>
        <strain evidence="2">CBS 10737</strain>
    </source>
</reference>
<organism evidence="2">
    <name type="scientific">Kwoniella pini CBS 10737</name>
    <dbReference type="NCBI Taxonomy" id="1296096"/>
    <lineage>
        <taxon>Eukaryota</taxon>
        <taxon>Fungi</taxon>
        <taxon>Dikarya</taxon>
        <taxon>Basidiomycota</taxon>
        <taxon>Agaricomycotina</taxon>
        <taxon>Tremellomycetes</taxon>
        <taxon>Tremellales</taxon>
        <taxon>Cryptococcaceae</taxon>
        <taxon>Kwoniella</taxon>
    </lineage>
</organism>
<protein>
    <submittedName>
        <fullName evidence="2">Uncharacterized protein</fullName>
    </submittedName>
</protein>
<reference evidence="3" key="2">
    <citation type="submission" date="2013-07" db="EMBL/GenBank/DDBJ databases">
        <authorList>
            <consortium name="The Broad Institute Genome Sequencing Platform"/>
            <person name="Cuomo C."/>
            <person name="Litvintseva A."/>
            <person name="Chen Y."/>
            <person name="Heitman J."/>
            <person name="Sun S."/>
            <person name="Springer D."/>
            <person name="Dromer F."/>
            <person name="Young S.K."/>
            <person name="Zeng Q."/>
            <person name="Gargeya S."/>
            <person name="Fitzgerald M."/>
            <person name="Abouelleil A."/>
            <person name="Alvarado L."/>
            <person name="Berlin A.M."/>
            <person name="Chapman S.B."/>
            <person name="Dewar J."/>
            <person name="Goldberg J."/>
            <person name="Griggs A."/>
            <person name="Gujja S."/>
            <person name="Hansen M."/>
            <person name="Howarth C."/>
            <person name="Imamovic A."/>
            <person name="Larimer J."/>
            <person name="McCowan C."/>
            <person name="Murphy C."/>
            <person name="Pearson M."/>
            <person name="Priest M."/>
            <person name="Roberts A."/>
            <person name="Saif S."/>
            <person name="Shea T."/>
            <person name="Sykes S."/>
            <person name="Wortman J."/>
            <person name="Nusbaum C."/>
            <person name="Birren B."/>
        </authorList>
    </citation>
    <scope>NUCLEOTIDE SEQUENCE</scope>
    <source>
        <strain evidence="3">CBS 10737</strain>
    </source>
</reference>
<accession>A0A1B9I6Q5</accession>
<dbReference type="EMBL" id="KI894009">
    <property type="protein sequence ID" value="OCF51215.1"/>
    <property type="molecule type" value="Genomic_DNA"/>
</dbReference>